<evidence type="ECO:0000313" key="14">
    <source>
        <dbReference type="EMBL" id="TFY72905.1"/>
    </source>
</evidence>
<feature type="domain" description="Pseudouridine synthase RsuA/RluA-like" evidence="13">
    <location>
        <begin position="34"/>
        <end position="198"/>
    </location>
</feature>
<comment type="subcellular location">
    <subcellularLocation>
        <location evidence="1">Mitochondrion</location>
    </subcellularLocation>
</comment>
<evidence type="ECO:0000256" key="2">
    <source>
        <dbReference type="ARBA" id="ARBA00010876"/>
    </source>
</evidence>
<evidence type="ECO:0000256" key="5">
    <source>
        <dbReference type="ARBA" id="ARBA00036927"/>
    </source>
</evidence>
<keyword evidence="4" id="KW-0413">Isomerase</keyword>
<dbReference type="GO" id="GO:0003723">
    <property type="term" value="F:RNA binding"/>
    <property type="evidence" value="ECO:0007669"/>
    <property type="project" value="InterPro"/>
</dbReference>
<dbReference type="InterPro" id="IPR050188">
    <property type="entry name" value="RluA_PseudoU_synthase"/>
</dbReference>
<evidence type="ECO:0000256" key="3">
    <source>
        <dbReference type="ARBA" id="ARBA00023128"/>
    </source>
</evidence>
<evidence type="ECO:0000256" key="10">
    <source>
        <dbReference type="ARBA" id="ARBA00041978"/>
    </source>
</evidence>
<evidence type="ECO:0000256" key="4">
    <source>
        <dbReference type="ARBA" id="ARBA00023235"/>
    </source>
</evidence>
<protein>
    <recommendedName>
        <fullName evidence="8">21S rRNA pseudouridine(2819) synthase</fullName>
        <ecNumber evidence="7">5.4.99.43</ecNumber>
    </recommendedName>
    <alternativeName>
        <fullName evidence="10">Pseudouridine synthase 5</fullName>
    </alternativeName>
    <alternativeName>
        <fullName evidence="9">Pseudouridylate synthase PUS5</fullName>
    </alternativeName>
    <alternativeName>
        <fullName evidence="11">Uracil hydrolyase PUS5</fullName>
    </alternativeName>
</protein>
<keyword evidence="15" id="KW-1185">Reference proteome</keyword>
<comment type="catalytic activity">
    <reaction evidence="5">
        <text>uridine(2819) in 21S rRNA = pseudouridine(2819) in 21S rRNA</text>
        <dbReference type="Rhea" id="RHEA:42556"/>
        <dbReference type="Rhea" id="RHEA-COMP:10113"/>
        <dbReference type="Rhea" id="RHEA-COMP:10114"/>
        <dbReference type="ChEBI" id="CHEBI:65314"/>
        <dbReference type="ChEBI" id="CHEBI:65315"/>
        <dbReference type="EC" id="5.4.99.43"/>
    </reaction>
</comment>
<evidence type="ECO:0000256" key="9">
    <source>
        <dbReference type="ARBA" id="ARBA00041561"/>
    </source>
</evidence>
<dbReference type="SUPFAM" id="SSF55120">
    <property type="entry name" value="Pseudouridine synthase"/>
    <property type="match status" value="1"/>
</dbReference>
<dbReference type="Proteomes" id="UP000298327">
    <property type="component" value="Unassembled WGS sequence"/>
</dbReference>
<feature type="region of interest" description="Disordered" evidence="12">
    <location>
        <begin position="45"/>
        <end position="64"/>
    </location>
</feature>
<dbReference type="Gene3D" id="3.30.2350.10">
    <property type="entry name" value="Pseudouridine synthase"/>
    <property type="match status" value="1"/>
</dbReference>
<dbReference type="GO" id="GO:0005739">
    <property type="term" value="C:mitochondrion"/>
    <property type="evidence" value="ECO:0007669"/>
    <property type="project" value="UniProtKB-SubCell"/>
</dbReference>
<evidence type="ECO:0000256" key="12">
    <source>
        <dbReference type="SAM" id="MobiDB-lite"/>
    </source>
</evidence>
<keyword evidence="3" id="KW-0496">Mitochondrion</keyword>
<evidence type="ECO:0000256" key="1">
    <source>
        <dbReference type="ARBA" id="ARBA00004173"/>
    </source>
</evidence>
<evidence type="ECO:0000313" key="15">
    <source>
        <dbReference type="Proteomes" id="UP000298327"/>
    </source>
</evidence>
<dbReference type="PANTHER" id="PTHR21600:SF81">
    <property type="entry name" value="21S RRNA PSEUDOURIDINE(2819) SYNTHASE"/>
    <property type="match status" value="1"/>
</dbReference>
<dbReference type="GO" id="GO:0160143">
    <property type="term" value="F:21S rRNA pseudouridine(2819) synthase activity"/>
    <property type="evidence" value="ECO:0007669"/>
    <property type="project" value="UniProtKB-EC"/>
</dbReference>
<evidence type="ECO:0000259" key="13">
    <source>
        <dbReference type="Pfam" id="PF00849"/>
    </source>
</evidence>
<dbReference type="EMBL" id="SEOQ01000002">
    <property type="protein sequence ID" value="TFY72905.1"/>
    <property type="molecule type" value="Genomic_DNA"/>
</dbReference>
<evidence type="ECO:0000256" key="7">
    <source>
        <dbReference type="ARBA" id="ARBA00038947"/>
    </source>
</evidence>
<dbReference type="AlphaFoldDB" id="A0A4Y9ZDQ4"/>
<dbReference type="CDD" id="cd02869">
    <property type="entry name" value="PseudoU_synth_RluA_like"/>
    <property type="match status" value="1"/>
</dbReference>
<dbReference type="InterPro" id="IPR020103">
    <property type="entry name" value="PsdUridine_synth_cat_dom_sf"/>
</dbReference>
<dbReference type="Pfam" id="PF00849">
    <property type="entry name" value="PseudoU_synth_2"/>
    <property type="match status" value="1"/>
</dbReference>
<sequence length="344" mass="37634">MQSALSDGLALAVNRIRRASGLWAQQILYLDRAVLVLNKPPGLVSQPTSADAPGPRSTPPPQRSDFDKLLRAFKRHLELDDLYPVHRLDKSTTGALLLARTKSAAQQLSQQFQSRTVDKSYLALVRGGAKTFPEPRGSIDSFLRINDGRVSLSTMDAPGSKPAQTDWELLASSRKAPLSLLRLHLRTGLKHQLRIHTALSLKAPVLGDALYSTAAPAPQISALTQIPHGRMFLHASHVSFFVRAPLALGPWAPVSMPVRSHAYHIICARPQRYRKDGPSKRFRLGITAPLPDDFVRICRDVGIPLDEDVVRGGVYVDGVRVADGAVPEVDGLWVAKAPETETET</sequence>
<dbReference type="OrthoDB" id="428658at2759"/>
<dbReference type="InterPro" id="IPR006224">
    <property type="entry name" value="PsdUridine_synth_RluA-like_CS"/>
</dbReference>
<organism evidence="14 15">
    <name type="scientific">Dentipellis fragilis</name>
    <dbReference type="NCBI Taxonomy" id="205917"/>
    <lineage>
        <taxon>Eukaryota</taxon>
        <taxon>Fungi</taxon>
        <taxon>Dikarya</taxon>
        <taxon>Basidiomycota</taxon>
        <taxon>Agaricomycotina</taxon>
        <taxon>Agaricomycetes</taxon>
        <taxon>Russulales</taxon>
        <taxon>Hericiaceae</taxon>
        <taxon>Dentipellis</taxon>
    </lineage>
</organism>
<dbReference type="InterPro" id="IPR006145">
    <property type="entry name" value="PsdUridine_synth_RsuA/RluA"/>
</dbReference>
<dbReference type="PROSITE" id="PS01129">
    <property type="entry name" value="PSI_RLU"/>
    <property type="match status" value="1"/>
</dbReference>
<dbReference type="STRING" id="205917.A0A4Y9ZDQ4"/>
<evidence type="ECO:0000256" key="8">
    <source>
        <dbReference type="ARBA" id="ARBA00040626"/>
    </source>
</evidence>
<dbReference type="EC" id="5.4.99.43" evidence="7"/>
<comment type="similarity">
    <text evidence="2">Belongs to the pseudouridine synthase RluA family.</text>
</comment>
<accession>A0A4Y9ZDQ4</accession>
<name>A0A4Y9ZDQ4_9AGAM</name>
<reference evidence="14 15" key="1">
    <citation type="submission" date="2019-02" db="EMBL/GenBank/DDBJ databases">
        <title>Genome sequencing of the rare red list fungi Dentipellis fragilis.</title>
        <authorList>
            <person name="Buettner E."/>
            <person name="Kellner H."/>
        </authorList>
    </citation>
    <scope>NUCLEOTIDE SEQUENCE [LARGE SCALE GENOMIC DNA]</scope>
    <source>
        <strain evidence="14 15">DSM 105465</strain>
    </source>
</reference>
<proteinExistence type="inferred from homology"/>
<comment type="function">
    <text evidence="6">Pseudouridylate synthase responsible for the pseudouridine-2819 formation in mitochondrial 21S rRNA. May modulate the efficiency or the fidelity of the mitochondrial translation machinery.</text>
</comment>
<comment type="caution">
    <text evidence="14">The sequence shown here is derived from an EMBL/GenBank/DDBJ whole genome shotgun (WGS) entry which is preliminary data.</text>
</comment>
<evidence type="ECO:0000256" key="6">
    <source>
        <dbReference type="ARBA" id="ARBA00037513"/>
    </source>
</evidence>
<gene>
    <name evidence="14" type="ORF">EVG20_g56</name>
</gene>
<evidence type="ECO:0000256" key="11">
    <source>
        <dbReference type="ARBA" id="ARBA00042700"/>
    </source>
</evidence>
<dbReference type="GO" id="GO:0000455">
    <property type="term" value="P:enzyme-directed rRNA pseudouridine synthesis"/>
    <property type="evidence" value="ECO:0007669"/>
    <property type="project" value="TreeGrafter"/>
</dbReference>
<dbReference type="PANTHER" id="PTHR21600">
    <property type="entry name" value="MITOCHONDRIAL RNA PSEUDOURIDINE SYNTHASE"/>
    <property type="match status" value="1"/>
</dbReference>